<evidence type="ECO:0000256" key="3">
    <source>
        <dbReference type="ARBA" id="ARBA00023002"/>
    </source>
</evidence>
<dbReference type="OrthoDB" id="9804790at2"/>
<evidence type="ECO:0000259" key="7">
    <source>
        <dbReference type="Pfam" id="PF00248"/>
    </source>
</evidence>
<feature type="domain" description="NADP-dependent oxidoreductase" evidence="7">
    <location>
        <begin position="28"/>
        <end position="272"/>
    </location>
</feature>
<evidence type="ECO:0000313" key="8">
    <source>
        <dbReference type="EMBL" id="AMD87012.1"/>
    </source>
</evidence>
<dbReference type="Pfam" id="PF00248">
    <property type="entry name" value="Aldo_ket_red"/>
    <property type="match status" value="1"/>
</dbReference>
<dbReference type="PRINTS" id="PR00069">
    <property type="entry name" value="ALDKETRDTASE"/>
</dbReference>
<evidence type="ECO:0000256" key="2">
    <source>
        <dbReference type="ARBA" id="ARBA00022857"/>
    </source>
</evidence>
<proteinExistence type="inferred from homology"/>
<dbReference type="RefSeq" id="WP_067941238.1">
    <property type="nucleotide sequence ID" value="NZ_CP014228.1"/>
</dbReference>
<dbReference type="InterPro" id="IPR020471">
    <property type="entry name" value="AKR"/>
</dbReference>
<evidence type="ECO:0000256" key="6">
    <source>
        <dbReference type="PIRSR" id="PIRSR000097-3"/>
    </source>
</evidence>
<dbReference type="FunFam" id="3.20.20.100:FF:000002">
    <property type="entry name" value="2,5-diketo-D-gluconic acid reductase A"/>
    <property type="match status" value="1"/>
</dbReference>
<dbReference type="AlphaFoldDB" id="A0A0X8JEE9"/>
<evidence type="ECO:0000256" key="1">
    <source>
        <dbReference type="ARBA" id="ARBA00007905"/>
    </source>
</evidence>
<evidence type="ECO:0000313" key="9">
    <source>
        <dbReference type="Proteomes" id="UP000065220"/>
    </source>
</evidence>
<dbReference type="Proteomes" id="UP000065220">
    <property type="component" value="Chromosome"/>
</dbReference>
<feature type="site" description="Lowers pKa of active site Tyr" evidence="6">
    <location>
        <position position="86"/>
    </location>
</feature>
<sequence>MSTAIDSPLITLEHGTGRGADGATIPQLGLGTYKVDPAEARRVVVEGLDVGYRHVDTAQMYGNEHGVGAALAESGVERADLWVTSKLNNPNHRRDDALASFERTMDDLRLDVLDLFLVHWPLAESEGIDLVDTWRTMIEILGTGRVRAIGVSNFQAGHLRRIIDATGVVPAVNQVELHPYLQQRELRAAHDELGIVTESWSPLGRGHLLTDPVLGEVAAEAGATPAQVVIAWHLAHGLVVIPKSTHRDRLAENAEALSVRLTEEQLTRLDGLERGRRFGSHPDRVQL</sequence>
<dbReference type="PROSITE" id="PS00063">
    <property type="entry name" value="ALDOKETO_REDUCTASE_3"/>
    <property type="match status" value="1"/>
</dbReference>
<dbReference type="PROSITE" id="PS00062">
    <property type="entry name" value="ALDOKETO_REDUCTASE_2"/>
    <property type="match status" value="1"/>
</dbReference>
<dbReference type="PROSITE" id="PS00798">
    <property type="entry name" value="ALDOKETO_REDUCTASE_1"/>
    <property type="match status" value="1"/>
</dbReference>
<dbReference type="KEGG" id="ard:AXF14_04645"/>
<name>A0A0X8JEE9_ACTRD</name>
<dbReference type="PANTHER" id="PTHR43827">
    <property type="entry name" value="2,5-DIKETO-D-GLUCONIC ACID REDUCTASE"/>
    <property type="match status" value="1"/>
</dbReference>
<accession>A0A0X8JEE9</accession>
<feature type="binding site" evidence="5">
    <location>
        <position position="119"/>
    </location>
    <ligand>
        <name>substrate</name>
    </ligand>
</feature>
<dbReference type="EMBL" id="CP014228">
    <property type="protein sequence ID" value="AMD87012.1"/>
    <property type="molecule type" value="Genomic_DNA"/>
</dbReference>
<reference evidence="9" key="1">
    <citation type="submission" date="2016-02" db="EMBL/GenBank/DDBJ databases">
        <authorList>
            <person name="Holder M.E."/>
            <person name="Ajami N.J."/>
            <person name="Petrosino J.F."/>
        </authorList>
    </citation>
    <scope>NUCLEOTIDE SEQUENCE [LARGE SCALE GENOMIC DNA]</scope>
    <source>
        <strain evidence="9">CCUG 36733</strain>
    </source>
</reference>
<dbReference type="SUPFAM" id="SSF51430">
    <property type="entry name" value="NAD(P)-linked oxidoreductase"/>
    <property type="match status" value="1"/>
</dbReference>
<gene>
    <name evidence="8" type="ORF">AXF14_04645</name>
</gene>
<keyword evidence="3" id="KW-0560">Oxidoreductase</keyword>
<evidence type="ECO:0000256" key="4">
    <source>
        <dbReference type="PIRSR" id="PIRSR000097-1"/>
    </source>
</evidence>
<keyword evidence="2" id="KW-0521">NADP</keyword>
<keyword evidence="9" id="KW-1185">Reference proteome</keyword>
<feature type="active site" description="Proton donor" evidence="4">
    <location>
        <position position="61"/>
    </location>
</feature>
<evidence type="ECO:0000256" key="5">
    <source>
        <dbReference type="PIRSR" id="PIRSR000097-2"/>
    </source>
</evidence>
<dbReference type="Gene3D" id="3.20.20.100">
    <property type="entry name" value="NADP-dependent oxidoreductase domain"/>
    <property type="match status" value="1"/>
</dbReference>
<dbReference type="PANTHER" id="PTHR43827:SF3">
    <property type="entry name" value="NADP-DEPENDENT OXIDOREDUCTASE DOMAIN-CONTAINING PROTEIN"/>
    <property type="match status" value="1"/>
</dbReference>
<dbReference type="InterPro" id="IPR023210">
    <property type="entry name" value="NADP_OxRdtase_dom"/>
</dbReference>
<dbReference type="PIRSF" id="PIRSF000097">
    <property type="entry name" value="AKR"/>
    <property type="match status" value="1"/>
</dbReference>
<dbReference type="InterPro" id="IPR036812">
    <property type="entry name" value="NAD(P)_OxRdtase_dom_sf"/>
</dbReference>
<comment type="similarity">
    <text evidence="1">Belongs to the aldo/keto reductase family.</text>
</comment>
<organism evidence="8 9">
    <name type="scientific">Actinomyces radicidentis</name>
    <dbReference type="NCBI Taxonomy" id="111015"/>
    <lineage>
        <taxon>Bacteria</taxon>
        <taxon>Bacillati</taxon>
        <taxon>Actinomycetota</taxon>
        <taxon>Actinomycetes</taxon>
        <taxon>Actinomycetales</taxon>
        <taxon>Actinomycetaceae</taxon>
        <taxon>Actinomyces</taxon>
    </lineage>
</organism>
<dbReference type="InterPro" id="IPR018170">
    <property type="entry name" value="Aldo/ket_reductase_CS"/>
</dbReference>
<dbReference type="GO" id="GO:0016616">
    <property type="term" value="F:oxidoreductase activity, acting on the CH-OH group of donors, NAD or NADP as acceptor"/>
    <property type="evidence" value="ECO:0007669"/>
    <property type="project" value="UniProtKB-ARBA"/>
</dbReference>
<protein>
    <submittedName>
        <fullName evidence="8">Oxidoreductase</fullName>
    </submittedName>
</protein>